<dbReference type="RefSeq" id="WP_145063457.1">
    <property type="nucleotide sequence ID" value="NZ_CP036263.1"/>
</dbReference>
<protein>
    <recommendedName>
        <fullName evidence="1">DUF5071 domain-containing protein</fullName>
    </recommendedName>
</protein>
<reference evidence="2 3" key="1">
    <citation type="submission" date="2019-02" db="EMBL/GenBank/DDBJ databases">
        <title>Deep-cultivation of Planctomycetes and their phenomic and genomic characterization uncovers novel biology.</title>
        <authorList>
            <person name="Wiegand S."/>
            <person name="Jogler M."/>
            <person name="Boedeker C."/>
            <person name="Pinto D."/>
            <person name="Vollmers J."/>
            <person name="Rivas-Marin E."/>
            <person name="Kohn T."/>
            <person name="Peeters S.H."/>
            <person name="Heuer A."/>
            <person name="Rast P."/>
            <person name="Oberbeckmann S."/>
            <person name="Bunk B."/>
            <person name="Jeske O."/>
            <person name="Meyerdierks A."/>
            <person name="Storesund J.E."/>
            <person name="Kallscheuer N."/>
            <person name="Luecker S."/>
            <person name="Lage O.M."/>
            <person name="Pohl T."/>
            <person name="Merkel B.J."/>
            <person name="Hornburger P."/>
            <person name="Mueller R.-W."/>
            <person name="Bruemmer F."/>
            <person name="Labrenz M."/>
            <person name="Spormann A.M."/>
            <person name="Op den Camp H."/>
            <person name="Overmann J."/>
            <person name="Amann R."/>
            <person name="Jetten M.S.M."/>
            <person name="Mascher T."/>
            <person name="Medema M.H."/>
            <person name="Devos D.P."/>
            <person name="Kaster A.-K."/>
            <person name="Ovreas L."/>
            <person name="Rohde M."/>
            <person name="Galperin M.Y."/>
            <person name="Jogler C."/>
        </authorList>
    </citation>
    <scope>NUCLEOTIDE SEQUENCE [LARGE SCALE GENOMIC DNA]</scope>
    <source>
        <strain evidence="2 3">HG15A2</strain>
    </source>
</reference>
<feature type="domain" description="DUF5071" evidence="1">
    <location>
        <begin position="9"/>
        <end position="126"/>
    </location>
</feature>
<keyword evidence="3" id="KW-1185">Reference proteome</keyword>
<dbReference type="InterPro" id="IPR038692">
    <property type="entry name" value="Cthe_2751_sf"/>
</dbReference>
<evidence type="ECO:0000313" key="2">
    <source>
        <dbReference type="EMBL" id="QDT01340.1"/>
    </source>
</evidence>
<evidence type="ECO:0000313" key="3">
    <source>
        <dbReference type="Proteomes" id="UP000319852"/>
    </source>
</evidence>
<dbReference type="Proteomes" id="UP000319852">
    <property type="component" value="Chromosome"/>
</dbReference>
<proteinExistence type="predicted"/>
<name>A0A517N2G4_9BACT</name>
<sequence length="135" mass="15341">MAIDVREHLPRDKFDIANAEALIALGHPAVSPVLPDLLEWLQDCNWPVSKPIGDFLTTLPNEMAPLIWTVLRGNDHVWKYWCIFRLISTMPADTAEQFRSELARLAEDPTETERQEELHEVAKDALNVLWPSDGG</sequence>
<organism evidence="2 3">
    <name type="scientific">Adhaeretor mobilis</name>
    <dbReference type="NCBI Taxonomy" id="1930276"/>
    <lineage>
        <taxon>Bacteria</taxon>
        <taxon>Pseudomonadati</taxon>
        <taxon>Planctomycetota</taxon>
        <taxon>Planctomycetia</taxon>
        <taxon>Pirellulales</taxon>
        <taxon>Lacipirellulaceae</taxon>
        <taxon>Adhaeretor</taxon>
    </lineage>
</organism>
<dbReference type="CDD" id="cd11743">
    <property type="entry name" value="Cthe_2751_like"/>
    <property type="match status" value="1"/>
</dbReference>
<gene>
    <name evidence="2" type="ORF">HG15A2_46820</name>
</gene>
<dbReference type="Gene3D" id="1.25.40.750">
    <property type="entry name" value="Domain of unknown function DUF5071"/>
    <property type="match status" value="1"/>
</dbReference>
<dbReference type="AlphaFoldDB" id="A0A517N2G4"/>
<evidence type="ECO:0000259" key="1">
    <source>
        <dbReference type="Pfam" id="PF16804"/>
    </source>
</evidence>
<dbReference type="InterPro" id="IPR031837">
    <property type="entry name" value="DUF5071"/>
</dbReference>
<dbReference type="EMBL" id="CP036263">
    <property type="protein sequence ID" value="QDT01340.1"/>
    <property type="molecule type" value="Genomic_DNA"/>
</dbReference>
<dbReference type="OrthoDB" id="1846249at2"/>
<dbReference type="Pfam" id="PF16804">
    <property type="entry name" value="DUF5071"/>
    <property type="match status" value="1"/>
</dbReference>
<dbReference type="KEGG" id="amob:HG15A2_46820"/>
<accession>A0A517N2G4</accession>